<feature type="region of interest" description="Disordered" evidence="1">
    <location>
        <begin position="42"/>
        <end position="126"/>
    </location>
</feature>
<feature type="compositionally biased region" description="Low complexity" evidence="1">
    <location>
        <begin position="70"/>
        <end position="81"/>
    </location>
</feature>
<gene>
    <name evidence="2" type="ORF">GOP47_0018267</name>
</gene>
<feature type="compositionally biased region" description="Basic and acidic residues" evidence="1">
    <location>
        <begin position="84"/>
        <end position="95"/>
    </location>
</feature>
<evidence type="ECO:0000313" key="2">
    <source>
        <dbReference type="EMBL" id="KAI5067739.1"/>
    </source>
</evidence>
<dbReference type="EMBL" id="JABFUD020000017">
    <property type="protein sequence ID" value="KAI5067739.1"/>
    <property type="molecule type" value="Genomic_DNA"/>
</dbReference>
<sequence length="126" mass="14258">MVTLSRQRNQNEHGSHPCCQCTQAGLQAAKYMLEAWPLTMKTARRDSHNQETPHTHSSYQAMAMAHRKPSSPSSSLSPSPSMDMARKHAEKREARVVTMQESMKDPEERVIKEERGSNFLNHPSQG</sequence>
<feature type="compositionally biased region" description="Basic and acidic residues" evidence="1">
    <location>
        <begin position="43"/>
        <end position="54"/>
    </location>
</feature>
<reference evidence="2" key="1">
    <citation type="submission" date="2021-01" db="EMBL/GenBank/DDBJ databases">
        <title>Adiantum capillus-veneris genome.</title>
        <authorList>
            <person name="Fang Y."/>
            <person name="Liao Q."/>
        </authorList>
    </citation>
    <scope>NUCLEOTIDE SEQUENCE</scope>
    <source>
        <strain evidence="2">H3</strain>
        <tissue evidence="2">Leaf</tissue>
    </source>
</reference>
<comment type="caution">
    <text evidence="2">The sequence shown here is derived from an EMBL/GenBank/DDBJ whole genome shotgun (WGS) entry which is preliminary data.</text>
</comment>
<evidence type="ECO:0000313" key="3">
    <source>
        <dbReference type="Proteomes" id="UP000886520"/>
    </source>
</evidence>
<proteinExistence type="predicted"/>
<dbReference type="AlphaFoldDB" id="A0A9D4UHW0"/>
<protein>
    <submittedName>
        <fullName evidence="2">Uncharacterized protein</fullName>
    </submittedName>
</protein>
<name>A0A9D4UHW0_ADICA</name>
<organism evidence="2 3">
    <name type="scientific">Adiantum capillus-veneris</name>
    <name type="common">Maidenhair fern</name>
    <dbReference type="NCBI Taxonomy" id="13818"/>
    <lineage>
        <taxon>Eukaryota</taxon>
        <taxon>Viridiplantae</taxon>
        <taxon>Streptophyta</taxon>
        <taxon>Embryophyta</taxon>
        <taxon>Tracheophyta</taxon>
        <taxon>Polypodiopsida</taxon>
        <taxon>Polypodiidae</taxon>
        <taxon>Polypodiales</taxon>
        <taxon>Pteridineae</taxon>
        <taxon>Pteridaceae</taxon>
        <taxon>Vittarioideae</taxon>
        <taxon>Adiantum</taxon>
    </lineage>
</organism>
<keyword evidence="3" id="KW-1185">Reference proteome</keyword>
<feature type="non-terminal residue" evidence="2">
    <location>
        <position position="126"/>
    </location>
</feature>
<dbReference type="Proteomes" id="UP000886520">
    <property type="component" value="Chromosome 17"/>
</dbReference>
<evidence type="ECO:0000256" key="1">
    <source>
        <dbReference type="SAM" id="MobiDB-lite"/>
    </source>
</evidence>
<accession>A0A9D4UHW0</accession>
<feature type="compositionally biased region" description="Basic and acidic residues" evidence="1">
    <location>
        <begin position="102"/>
        <end position="116"/>
    </location>
</feature>